<dbReference type="InterPro" id="IPR013976">
    <property type="entry name" value="HDOD"/>
</dbReference>
<reference evidence="2 3" key="1">
    <citation type="journal article" date="2018" name="Int. J. Syst. Evol. Microbiol.">
        <title>Parvibium lacunae gen. nov., sp. nov., a new member of the family Alcaligenaceae isolated from a freshwater pond.</title>
        <authorList>
            <person name="Chen W.M."/>
            <person name="Xie P.B."/>
            <person name="Hsu M.Y."/>
            <person name="Sheu S.Y."/>
        </authorList>
    </citation>
    <scope>NUCLEOTIDE SEQUENCE [LARGE SCALE GENOMIC DNA]</scope>
    <source>
        <strain evidence="2 3">KMB9</strain>
    </source>
</reference>
<dbReference type="PROSITE" id="PS51833">
    <property type="entry name" value="HDOD"/>
    <property type="match status" value="1"/>
</dbReference>
<dbReference type="SUPFAM" id="SSF141868">
    <property type="entry name" value="EAL domain-like"/>
    <property type="match status" value="1"/>
</dbReference>
<evidence type="ECO:0000313" key="3">
    <source>
        <dbReference type="Proteomes" id="UP000252357"/>
    </source>
</evidence>
<name>A0A368L875_9BURK</name>
<dbReference type="Pfam" id="PF00563">
    <property type="entry name" value="EAL"/>
    <property type="match status" value="1"/>
</dbReference>
<dbReference type="InterPro" id="IPR035919">
    <property type="entry name" value="EAL_sf"/>
</dbReference>
<dbReference type="SUPFAM" id="SSF109604">
    <property type="entry name" value="HD-domain/PDEase-like"/>
    <property type="match status" value="1"/>
</dbReference>
<gene>
    <name evidence="2" type="ORF">DU000_04010</name>
</gene>
<dbReference type="Gene3D" id="3.20.20.450">
    <property type="entry name" value="EAL domain"/>
    <property type="match status" value="1"/>
</dbReference>
<dbReference type="InterPro" id="IPR014408">
    <property type="entry name" value="dGMP_Pdiesterase_EAL/HD-GYP"/>
</dbReference>
<organism evidence="2 3">
    <name type="scientific">Parvibium lacunae</name>
    <dbReference type="NCBI Taxonomy" id="1888893"/>
    <lineage>
        <taxon>Bacteria</taxon>
        <taxon>Pseudomonadati</taxon>
        <taxon>Pseudomonadota</taxon>
        <taxon>Betaproteobacteria</taxon>
        <taxon>Burkholderiales</taxon>
        <taxon>Alcaligenaceae</taxon>
        <taxon>Parvibium</taxon>
    </lineage>
</organism>
<dbReference type="PIRSF" id="PIRSF003180">
    <property type="entry name" value="DiGMPpdiest_YuxH"/>
    <property type="match status" value="1"/>
</dbReference>
<evidence type="ECO:0000259" key="1">
    <source>
        <dbReference type="PROSITE" id="PS51833"/>
    </source>
</evidence>
<dbReference type="EMBL" id="QPGB01000001">
    <property type="protein sequence ID" value="RCS59865.1"/>
    <property type="molecule type" value="Genomic_DNA"/>
</dbReference>
<proteinExistence type="predicted"/>
<dbReference type="RefSeq" id="WP_114402014.1">
    <property type="nucleotide sequence ID" value="NZ_QPGB01000001.1"/>
</dbReference>
<dbReference type="Proteomes" id="UP000252357">
    <property type="component" value="Unassembled WGS sequence"/>
</dbReference>
<comment type="caution">
    <text evidence="2">The sequence shown here is derived from an EMBL/GenBank/DDBJ whole genome shotgun (WGS) entry which is preliminary data.</text>
</comment>
<accession>A0A368L875</accession>
<sequence>MSNEQQDLSVMLARQPILDGQGALAAFELLFRHPDGRPFIPSTELTNFDATARVLVNLFAELGLQEVLGQYQGFLNADARFLLSDIPELLPADKITLEILETVEITPDILDRIKALKERGIRFALDDYTGAAERYKELIPLIDIVKVEVLNMPQKQLFATTREFAGKKLLAEKVEDKAMAENCKLLGYQFFQGYFFAKPEIVPGKRTSPAKLALLNILRLAMADSDTKSMEAEFKRHGDLTYNLLRLVNSAAYSSIQKISSIQHAVTILGRRQLISWLQLLIYADERTGVNANPLLQTAAMRGKTMELLAQRRYPADKALQEIALMTGLFSLIDTLLGMPKAELLKQLRLDERIENALLHYQGDLGLLLRLVEHLETGGDNLTLLQPDLEALQLSITDVTTAQLDALRWANHLGGKN</sequence>
<dbReference type="PANTHER" id="PTHR33525:SF4">
    <property type="entry name" value="CYCLIC DI-GMP PHOSPHODIESTERASE CDGJ"/>
    <property type="match status" value="1"/>
</dbReference>
<dbReference type="AlphaFoldDB" id="A0A368L875"/>
<dbReference type="Pfam" id="PF08668">
    <property type="entry name" value="HDOD"/>
    <property type="match status" value="1"/>
</dbReference>
<dbReference type="InterPro" id="IPR052340">
    <property type="entry name" value="RNase_Y/CdgJ"/>
</dbReference>
<dbReference type="InterPro" id="IPR001633">
    <property type="entry name" value="EAL_dom"/>
</dbReference>
<dbReference type="Gene3D" id="1.10.3210.10">
    <property type="entry name" value="Hypothetical protein af1432"/>
    <property type="match status" value="1"/>
</dbReference>
<dbReference type="PANTHER" id="PTHR33525">
    <property type="match status" value="1"/>
</dbReference>
<keyword evidence="3" id="KW-1185">Reference proteome</keyword>
<dbReference type="SMART" id="SM00052">
    <property type="entry name" value="EAL"/>
    <property type="match status" value="1"/>
</dbReference>
<dbReference type="OrthoDB" id="9804751at2"/>
<evidence type="ECO:0000313" key="2">
    <source>
        <dbReference type="EMBL" id="RCS59865.1"/>
    </source>
</evidence>
<feature type="domain" description="HDOD" evidence="1">
    <location>
        <begin position="207"/>
        <end position="398"/>
    </location>
</feature>
<protein>
    <submittedName>
        <fullName evidence="2">EAL domain-containing protein</fullName>
    </submittedName>
</protein>